<feature type="compositionally biased region" description="Basic and acidic residues" evidence="1">
    <location>
        <begin position="23"/>
        <end position="40"/>
    </location>
</feature>
<protein>
    <submittedName>
        <fullName evidence="2">Uncharacterized protein</fullName>
    </submittedName>
</protein>
<reference evidence="2 3" key="1">
    <citation type="submission" date="2019-06" db="EMBL/GenBank/DDBJ databases">
        <title>Whole genome shotgun sequence of Nitrobacter winogradskyi NBRC 14297.</title>
        <authorList>
            <person name="Hosoyama A."/>
            <person name="Uohara A."/>
            <person name="Ohji S."/>
            <person name="Ichikawa N."/>
        </authorList>
    </citation>
    <scope>NUCLEOTIDE SEQUENCE [LARGE SCALE GENOMIC DNA]</scope>
    <source>
        <strain evidence="2 3">NBRC 14297</strain>
    </source>
</reference>
<proteinExistence type="predicted"/>
<gene>
    <name evidence="2" type="ORF">NWI01_25150</name>
</gene>
<evidence type="ECO:0000256" key="1">
    <source>
        <dbReference type="SAM" id="MobiDB-lite"/>
    </source>
</evidence>
<sequence length="595" mass="64610">MAPNTNITENEQKSDSSENSNDSVRRDNITAASKPERDAADAAMAAKTTAAPAKAKNFTPWKKSDPAALVPDRLEGEWAGAGFVRDGQPIRVLATFKRNDARSGDIGEVTIASSRLNAVYRLVRDPNGTVRLADKTSDTRGIHPVRQSDSRDSLDRPYVTLGLPGYHTVVIYPPWSPSGGTVTRFNEHCGLIDPWLQARASAWASARELKIRFSDGLQTYDAAKAAAVESFAEPAFSQRFGTSFVAMSDEQRADFLLEVRDCVLTGDALLREELYEGLFQYRYLVRDRILFAGGFFQGSRPPPFDPREASRLSVEASRHSAEAEVRFSQTASAASAAATAAKAEEAIKAFGDDLSLLRPSFLHAALRPAQERIAALRDAEGAQRIAARRDRFRQRMEGTPFPPHAFLPSRVDRVRAVVTGDVQRLEGGDMSFFGGVIAESVEACKLPSSAVERLALVRLLEASFNLALMGDAFSSKNIGEAIGGSAQSQAMFLEGVTAVRTMGCAHPFLSVLLTTLVDISTAPAGNAEGGGPDQFVRTCSLDRSRLQCECIVREGSVLVPNIAQQRFDRSILSNIVSRNPLIGMNLFIKCGVSNY</sequence>
<comment type="caution">
    <text evidence="2">The sequence shown here is derived from an EMBL/GenBank/DDBJ whole genome shotgun (WGS) entry which is preliminary data.</text>
</comment>
<evidence type="ECO:0000313" key="3">
    <source>
        <dbReference type="Proteomes" id="UP000318825"/>
    </source>
</evidence>
<evidence type="ECO:0000313" key="2">
    <source>
        <dbReference type="EMBL" id="GEC16623.1"/>
    </source>
</evidence>
<dbReference type="AlphaFoldDB" id="A0A4Y3WCG7"/>
<accession>A0A4Y3WCG7</accession>
<dbReference type="EMBL" id="BJNF01000071">
    <property type="protein sequence ID" value="GEC16623.1"/>
    <property type="molecule type" value="Genomic_DNA"/>
</dbReference>
<feature type="region of interest" description="Disordered" evidence="1">
    <location>
        <begin position="1"/>
        <end position="48"/>
    </location>
</feature>
<dbReference type="Proteomes" id="UP000318825">
    <property type="component" value="Unassembled WGS sequence"/>
</dbReference>
<name>A0A4Y3WCG7_NITWI</name>
<organism evidence="2 3">
    <name type="scientific">Nitrobacter winogradskyi</name>
    <name type="common">Nitrobacter agilis</name>
    <dbReference type="NCBI Taxonomy" id="913"/>
    <lineage>
        <taxon>Bacteria</taxon>
        <taxon>Pseudomonadati</taxon>
        <taxon>Pseudomonadota</taxon>
        <taxon>Alphaproteobacteria</taxon>
        <taxon>Hyphomicrobiales</taxon>
        <taxon>Nitrobacteraceae</taxon>
        <taxon>Nitrobacter</taxon>
    </lineage>
</organism>
<dbReference type="OrthoDB" id="1818119at2"/>
<dbReference type="RefSeq" id="WP_141384231.1">
    <property type="nucleotide sequence ID" value="NZ_BJNF01000071.1"/>
</dbReference>